<dbReference type="EMBL" id="JACHXN010000007">
    <property type="protein sequence ID" value="MBB3146384.1"/>
    <property type="molecule type" value="Genomic_DNA"/>
</dbReference>
<dbReference type="Proteomes" id="UP000554520">
    <property type="component" value="Unassembled WGS sequence"/>
</dbReference>
<name>A0A839U8T6_9HYPH</name>
<sequence length="31" mass="3521">MAIVDAPSGVQELIAEIPEVRTVKRRREKTQ</sequence>
<reference evidence="1 2" key="1">
    <citation type="submission" date="2020-08" db="EMBL/GenBank/DDBJ databases">
        <title>Genomic Encyclopedia of Type Strains, Phase III (KMG-III): the genomes of soil and plant-associated and newly described type strains.</title>
        <authorList>
            <person name="Whitman W."/>
        </authorList>
    </citation>
    <scope>NUCLEOTIDE SEQUENCE [LARGE SCALE GENOMIC DNA]</scope>
    <source>
        <strain evidence="1 2">CECT 7015</strain>
    </source>
</reference>
<gene>
    <name evidence="1" type="ORF">FHS21_002799</name>
</gene>
<dbReference type="AlphaFoldDB" id="A0A839U8T6"/>
<accession>A0A839U8T6</accession>
<proteinExistence type="predicted"/>
<protein>
    <submittedName>
        <fullName evidence="1">Uncharacterized protein</fullName>
    </submittedName>
</protein>
<evidence type="ECO:0000313" key="2">
    <source>
        <dbReference type="Proteomes" id="UP000554520"/>
    </source>
</evidence>
<evidence type="ECO:0000313" key="1">
    <source>
        <dbReference type="EMBL" id="MBB3146384.1"/>
    </source>
</evidence>
<comment type="caution">
    <text evidence="1">The sequence shown here is derived from an EMBL/GenBank/DDBJ whole genome shotgun (WGS) entry which is preliminary data.</text>
</comment>
<keyword evidence="2" id="KW-1185">Reference proteome</keyword>
<organism evidence="1 2">
    <name type="scientific">Phyllobacterium trifolii</name>
    <dbReference type="NCBI Taxonomy" id="300193"/>
    <lineage>
        <taxon>Bacteria</taxon>
        <taxon>Pseudomonadati</taxon>
        <taxon>Pseudomonadota</taxon>
        <taxon>Alphaproteobacteria</taxon>
        <taxon>Hyphomicrobiales</taxon>
        <taxon>Phyllobacteriaceae</taxon>
        <taxon>Phyllobacterium</taxon>
    </lineage>
</organism>